<feature type="domain" description="Glycosyl transferase family 1" evidence="1">
    <location>
        <begin position="202"/>
        <end position="361"/>
    </location>
</feature>
<gene>
    <name evidence="3" type="ORF">VISI1226_09879</name>
</gene>
<sequence>MKGAYVCSDRGVPAFGHKGCSLHVQEVMRAMKNRGIQLSLFAASTGECCPNDLKNIDVYKVKHAKIQDRQLREQSDIRDNRNAIEVLSRHSPFEFIYERYSLWSHAGMSFGHKQNIPTILEVNAPLVEEQKKYRALHDEQSAYNISKLCFKQATTILAVSEQVADYLDSFKEAKGKIHVLPNGVNTDKFRHCCHHTPHNQLSTTIGFVGTLKPWHGVELLIEAFALVLKLHPHCRLLIVGDGPELSALKQQAKRLNIEQSITFTGSVSPERIDEYYNQMDIAVAPYPKQHHFYFSPLKIYEYMAAGLPTISSNLGQINRIIRHGETGLIYDAEHPESLVFALSFLIHKPELALQLGNKAREEAELKHSWDFRVQSILSLAGLAQVA</sequence>
<keyword evidence="3" id="KW-0808">Transferase</keyword>
<evidence type="ECO:0000313" key="4">
    <source>
        <dbReference type="Proteomes" id="UP000006228"/>
    </source>
</evidence>
<dbReference type="GO" id="GO:0016757">
    <property type="term" value="F:glycosyltransferase activity"/>
    <property type="evidence" value="ECO:0007669"/>
    <property type="project" value="InterPro"/>
</dbReference>
<dbReference type="RefSeq" id="WP_008078518.1">
    <property type="nucleotide sequence ID" value="NZ_AEVT01000083.1"/>
</dbReference>
<dbReference type="EMBL" id="AEVT01000083">
    <property type="protein sequence ID" value="EGA69480.1"/>
    <property type="molecule type" value="Genomic_DNA"/>
</dbReference>
<protein>
    <submittedName>
        <fullName evidence="3">Glycosyl transferase group 1</fullName>
    </submittedName>
</protein>
<dbReference type="GeneID" id="95570174"/>
<dbReference type="Pfam" id="PF13439">
    <property type="entry name" value="Glyco_transf_4"/>
    <property type="match status" value="1"/>
</dbReference>
<name>E8M9C4_PHOS4</name>
<dbReference type="InterPro" id="IPR050194">
    <property type="entry name" value="Glycosyltransferase_grp1"/>
</dbReference>
<reference evidence="3 4" key="1">
    <citation type="journal article" date="2012" name="Int. J. Syst. Evol. Microbiol.">
        <title>Vibrio caribbeanicus sp. nov., isolated from the marine sponge Scleritoderma cyanea.</title>
        <authorList>
            <person name="Hoffmann M."/>
            <person name="Monday S.R."/>
            <person name="Allard M.W."/>
            <person name="Strain E.A."/>
            <person name="Whittaker P."/>
            <person name="Naum M."/>
            <person name="McCarthy P.J."/>
            <person name="Lopez J.V."/>
            <person name="Fischer M."/>
            <person name="Brown E.W."/>
        </authorList>
    </citation>
    <scope>NUCLEOTIDE SEQUENCE [LARGE SCALE GENOMIC DNA]</scope>
    <source>
        <strain evidence="4">DSMZ 21326</strain>
    </source>
</reference>
<evidence type="ECO:0000259" key="1">
    <source>
        <dbReference type="Pfam" id="PF00534"/>
    </source>
</evidence>
<dbReference type="CDD" id="cd03801">
    <property type="entry name" value="GT4_PimA-like"/>
    <property type="match status" value="1"/>
</dbReference>
<dbReference type="Pfam" id="PF00534">
    <property type="entry name" value="Glycos_transf_1"/>
    <property type="match status" value="1"/>
</dbReference>
<dbReference type="Proteomes" id="UP000006228">
    <property type="component" value="Unassembled WGS sequence"/>
</dbReference>
<dbReference type="Gene3D" id="3.40.50.2000">
    <property type="entry name" value="Glycogen Phosphorylase B"/>
    <property type="match status" value="2"/>
</dbReference>
<dbReference type="InterPro" id="IPR001296">
    <property type="entry name" value="Glyco_trans_1"/>
</dbReference>
<comment type="caution">
    <text evidence="3">The sequence shown here is derived from an EMBL/GenBank/DDBJ whole genome shotgun (WGS) entry which is preliminary data.</text>
</comment>
<dbReference type="AlphaFoldDB" id="E8M9C4"/>
<dbReference type="PANTHER" id="PTHR45947:SF3">
    <property type="entry name" value="SULFOQUINOVOSYL TRANSFERASE SQD2"/>
    <property type="match status" value="1"/>
</dbReference>
<proteinExistence type="predicted"/>
<dbReference type="PANTHER" id="PTHR45947">
    <property type="entry name" value="SULFOQUINOVOSYL TRANSFERASE SQD2"/>
    <property type="match status" value="1"/>
</dbReference>
<dbReference type="InterPro" id="IPR028098">
    <property type="entry name" value="Glyco_trans_4-like_N"/>
</dbReference>
<evidence type="ECO:0000259" key="2">
    <source>
        <dbReference type="Pfam" id="PF13439"/>
    </source>
</evidence>
<dbReference type="SUPFAM" id="SSF53756">
    <property type="entry name" value="UDP-Glycosyltransferase/glycogen phosphorylase"/>
    <property type="match status" value="1"/>
</dbReference>
<dbReference type="eggNOG" id="COG0438">
    <property type="taxonomic scope" value="Bacteria"/>
</dbReference>
<evidence type="ECO:0000313" key="3">
    <source>
        <dbReference type="EMBL" id="EGA69480.1"/>
    </source>
</evidence>
<organism evidence="3 4">
    <name type="scientific">Vibrio sinaloensis DSM 21326</name>
    <dbReference type="NCBI Taxonomy" id="945550"/>
    <lineage>
        <taxon>Bacteria</taxon>
        <taxon>Pseudomonadati</taxon>
        <taxon>Pseudomonadota</taxon>
        <taxon>Gammaproteobacteria</taxon>
        <taxon>Vibrionales</taxon>
        <taxon>Vibrionaceae</taxon>
        <taxon>Vibrio</taxon>
        <taxon>Vibrio oreintalis group</taxon>
    </lineage>
</organism>
<accession>E8M9C4</accession>
<feature type="domain" description="Glycosyltransferase subfamily 4-like N-terminal" evidence="2">
    <location>
        <begin position="19"/>
        <end position="188"/>
    </location>
</feature>
<dbReference type="OrthoDB" id="8756565at2"/>